<protein>
    <submittedName>
        <fullName evidence="4">Uncharacterized protein</fullName>
    </submittedName>
</protein>
<organism evidence="3 4">
    <name type="scientific">Ditylenchus dipsaci</name>
    <dbReference type="NCBI Taxonomy" id="166011"/>
    <lineage>
        <taxon>Eukaryota</taxon>
        <taxon>Metazoa</taxon>
        <taxon>Ecdysozoa</taxon>
        <taxon>Nematoda</taxon>
        <taxon>Chromadorea</taxon>
        <taxon>Rhabditida</taxon>
        <taxon>Tylenchina</taxon>
        <taxon>Tylenchomorpha</taxon>
        <taxon>Sphaerularioidea</taxon>
        <taxon>Anguinidae</taxon>
        <taxon>Anguininae</taxon>
        <taxon>Ditylenchus</taxon>
    </lineage>
</organism>
<feature type="region of interest" description="Disordered" evidence="1">
    <location>
        <begin position="150"/>
        <end position="264"/>
    </location>
</feature>
<keyword evidence="3" id="KW-1185">Reference proteome</keyword>
<feature type="chain" id="PRO_5037391875" evidence="2">
    <location>
        <begin position="22"/>
        <end position="264"/>
    </location>
</feature>
<sequence length="264" mass="30121">MSLKIRLFMFILLKLSTITTEQKNEQSILDLRDFQDTSSDGEILNYRSGQPSETDILESPPIYESDPYDKEQPDNFSKQIYLSNLATQLMRKINLVLPQLNSDLSVLKFVKKSNNFLKNSSKDANPKTEEAKKCLQRDEQGALVFDVCKDEDSQEQDLSPEKQPAKQPKPPISIDSTPVQDEFLNSNEDLETFSTPTFEESVEASELSTQDEQEQDSLAEEAELSSRSPEQSSQSEDSSVVIEKKVTKKKKKGRRKKQRNRKTT</sequence>
<proteinExistence type="predicted"/>
<name>A0A915DQ79_9BILA</name>
<feature type="compositionally biased region" description="Basic residues" evidence="1">
    <location>
        <begin position="246"/>
        <end position="264"/>
    </location>
</feature>
<dbReference type="Proteomes" id="UP000887574">
    <property type="component" value="Unplaced"/>
</dbReference>
<evidence type="ECO:0000256" key="2">
    <source>
        <dbReference type="SAM" id="SignalP"/>
    </source>
</evidence>
<keyword evidence="2" id="KW-0732">Signal</keyword>
<feature type="signal peptide" evidence="2">
    <location>
        <begin position="1"/>
        <end position="21"/>
    </location>
</feature>
<feature type="compositionally biased region" description="Polar residues" evidence="1">
    <location>
        <begin position="174"/>
        <end position="198"/>
    </location>
</feature>
<evidence type="ECO:0000256" key="1">
    <source>
        <dbReference type="SAM" id="MobiDB-lite"/>
    </source>
</evidence>
<feature type="compositionally biased region" description="Low complexity" evidence="1">
    <location>
        <begin position="225"/>
        <end position="239"/>
    </location>
</feature>
<evidence type="ECO:0000313" key="4">
    <source>
        <dbReference type="WBParaSite" id="jg22486"/>
    </source>
</evidence>
<evidence type="ECO:0000313" key="3">
    <source>
        <dbReference type="Proteomes" id="UP000887574"/>
    </source>
</evidence>
<accession>A0A915DQ79</accession>
<feature type="compositionally biased region" description="Acidic residues" evidence="1">
    <location>
        <begin position="209"/>
        <end position="223"/>
    </location>
</feature>
<dbReference type="AlphaFoldDB" id="A0A915DQ79"/>
<feature type="region of interest" description="Disordered" evidence="1">
    <location>
        <begin position="40"/>
        <end position="62"/>
    </location>
</feature>
<dbReference type="WBParaSite" id="jg22486">
    <property type="protein sequence ID" value="jg22486"/>
    <property type="gene ID" value="jg22486"/>
</dbReference>
<reference evidence="4" key="1">
    <citation type="submission" date="2022-11" db="UniProtKB">
        <authorList>
            <consortium name="WormBaseParasite"/>
        </authorList>
    </citation>
    <scope>IDENTIFICATION</scope>
</reference>